<dbReference type="PANTHER" id="PTHR10707">
    <property type="entry name" value="CYTOCHROME C OXIDASE SUBUNIT IV"/>
    <property type="match status" value="1"/>
</dbReference>
<dbReference type="Proteomes" id="UP001279410">
    <property type="component" value="Unassembled WGS sequence"/>
</dbReference>
<evidence type="ECO:0000256" key="8">
    <source>
        <dbReference type="ARBA" id="ARBA00023128"/>
    </source>
</evidence>
<protein>
    <submittedName>
        <fullName evidence="12">Cytochrome c oxidase subunit 4 isoform 2, mitochondrial-like protein</fullName>
    </submittedName>
</protein>
<keyword evidence="6" id="KW-0999">Mitochondrion inner membrane</keyword>
<proteinExistence type="inferred from homology"/>
<comment type="subcellular location">
    <subcellularLocation>
        <location evidence="1">Mitochondrion inner membrane</location>
        <topology evidence="1">Single-pass membrane protein</topology>
    </subcellularLocation>
</comment>
<dbReference type="InterPro" id="IPR036639">
    <property type="entry name" value="Cyt_c_oxidase_su4_sf"/>
</dbReference>
<evidence type="ECO:0000313" key="12">
    <source>
        <dbReference type="EMBL" id="GLD75534.1"/>
    </source>
</evidence>
<dbReference type="InterPro" id="IPR013288">
    <property type="entry name" value="Cyt_c_oxidase_su4"/>
</dbReference>
<evidence type="ECO:0000256" key="7">
    <source>
        <dbReference type="ARBA" id="ARBA00022989"/>
    </source>
</evidence>
<evidence type="ECO:0000256" key="6">
    <source>
        <dbReference type="ARBA" id="ARBA00022792"/>
    </source>
</evidence>
<dbReference type="PANTHER" id="PTHR10707:SF15">
    <property type="entry name" value="CYTOCHROME C OXIDASE SUBUNIT 4"/>
    <property type="match status" value="1"/>
</dbReference>
<feature type="transmembrane region" description="Helical" evidence="11">
    <location>
        <begin position="146"/>
        <end position="166"/>
    </location>
</feature>
<dbReference type="InterPro" id="IPR004203">
    <property type="entry name" value="Cyt_c_oxidase_su4_fam"/>
</dbReference>
<feature type="region of interest" description="Disordered" evidence="10">
    <location>
        <begin position="33"/>
        <end position="55"/>
    </location>
</feature>
<evidence type="ECO:0000256" key="3">
    <source>
        <dbReference type="ARBA" id="ARBA00008135"/>
    </source>
</evidence>
<dbReference type="Pfam" id="PF02936">
    <property type="entry name" value="COX4"/>
    <property type="match status" value="1"/>
</dbReference>
<evidence type="ECO:0000256" key="1">
    <source>
        <dbReference type="ARBA" id="ARBA00004434"/>
    </source>
</evidence>
<dbReference type="AlphaFoldDB" id="A0AAD3NP75"/>
<evidence type="ECO:0000256" key="4">
    <source>
        <dbReference type="ARBA" id="ARBA00011485"/>
    </source>
</evidence>
<evidence type="ECO:0000256" key="2">
    <source>
        <dbReference type="ARBA" id="ARBA00004673"/>
    </source>
</evidence>
<keyword evidence="13" id="KW-1185">Reference proteome</keyword>
<dbReference type="GO" id="GO:0006123">
    <property type="term" value="P:mitochondrial electron transport, cytochrome c to oxygen"/>
    <property type="evidence" value="ECO:0007669"/>
    <property type="project" value="InterPro"/>
</dbReference>
<name>A0AAD3NP75_LATJO</name>
<sequence>MHKKELLPGFSREKQLIEDAIARLSREKSIVLSRLSPPGNQAELTGGRKSRPDEEAWSVARETEINRGVTTHSSGSDGACFQAAQITRPYPIAAGMGQQCSERVVFDVKQQECRPQHSTSLSHPPTSWFLLSFMYDIETNGKEGPVILSLETLVFAVASFLIQLFLSNSTMLHLTAGRVGSLLARRATAAFTASSARMASHGHDVAESVDMSQPMYYDRVDLPLPDRPYKDTLTATDKGLKQKEKGPWGQLSKEEKIALYRLTFCQTFPEMKQKTEEWKTVLGGVFFFLGFTGLVVWWQKVYVYPARPRTFDDEWQAKQLKRMLDMRVSPDEGFSAKWDYEKGQWK</sequence>
<keyword evidence="9 11" id="KW-0472">Membrane</keyword>
<evidence type="ECO:0000256" key="10">
    <source>
        <dbReference type="SAM" id="MobiDB-lite"/>
    </source>
</evidence>
<evidence type="ECO:0000313" key="13">
    <source>
        <dbReference type="Proteomes" id="UP001279410"/>
    </source>
</evidence>
<organism evidence="12 13">
    <name type="scientific">Lates japonicus</name>
    <name type="common">Japanese lates</name>
    <dbReference type="NCBI Taxonomy" id="270547"/>
    <lineage>
        <taxon>Eukaryota</taxon>
        <taxon>Metazoa</taxon>
        <taxon>Chordata</taxon>
        <taxon>Craniata</taxon>
        <taxon>Vertebrata</taxon>
        <taxon>Euteleostomi</taxon>
        <taxon>Actinopterygii</taxon>
        <taxon>Neopterygii</taxon>
        <taxon>Teleostei</taxon>
        <taxon>Neoteleostei</taxon>
        <taxon>Acanthomorphata</taxon>
        <taxon>Carangaria</taxon>
        <taxon>Carangaria incertae sedis</taxon>
        <taxon>Centropomidae</taxon>
        <taxon>Lates</taxon>
    </lineage>
</organism>
<reference evidence="12" key="1">
    <citation type="submission" date="2022-08" db="EMBL/GenBank/DDBJ databases">
        <title>Genome sequencing of akame (Lates japonicus).</title>
        <authorList>
            <person name="Hashiguchi Y."/>
            <person name="Takahashi H."/>
        </authorList>
    </citation>
    <scope>NUCLEOTIDE SEQUENCE</scope>
    <source>
        <strain evidence="12">Kochi</strain>
    </source>
</reference>
<evidence type="ECO:0000256" key="9">
    <source>
        <dbReference type="ARBA" id="ARBA00023136"/>
    </source>
</evidence>
<comment type="pathway">
    <text evidence="2">Energy metabolism; oxidative phosphorylation.</text>
</comment>
<dbReference type="PRINTS" id="PR01873">
    <property type="entry name" value="CYTCOXIDASE4"/>
</dbReference>
<accession>A0AAD3NP75</accession>
<keyword evidence="5 11" id="KW-0812">Transmembrane</keyword>
<comment type="caution">
    <text evidence="12">The sequence shown here is derived from an EMBL/GenBank/DDBJ whole genome shotgun (WGS) entry which is preliminary data.</text>
</comment>
<gene>
    <name evidence="12" type="ORF">AKAME5_002686800</name>
</gene>
<comment type="similarity">
    <text evidence="3">Belongs to the cytochrome c oxidase IV family.</text>
</comment>
<keyword evidence="7 11" id="KW-1133">Transmembrane helix</keyword>
<dbReference type="FunFam" id="1.10.442.10:FF:000001">
    <property type="entry name" value="Cytochrome c oxidase subunit 4 isoform 1"/>
    <property type="match status" value="1"/>
</dbReference>
<keyword evidence="8" id="KW-0496">Mitochondrion</keyword>
<evidence type="ECO:0000256" key="5">
    <source>
        <dbReference type="ARBA" id="ARBA00022692"/>
    </source>
</evidence>
<dbReference type="Gene3D" id="1.10.442.10">
    <property type="entry name" value="Cytochrome c oxidase subunit IV"/>
    <property type="match status" value="1"/>
</dbReference>
<dbReference type="GO" id="GO:0045277">
    <property type="term" value="C:respiratory chain complex IV"/>
    <property type="evidence" value="ECO:0007669"/>
    <property type="project" value="InterPro"/>
</dbReference>
<dbReference type="SUPFAM" id="SSF81406">
    <property type="entry name" value="Mitochondrial cytochrome c oxidase subunit IV"/>
    <property type="match status" value="1"/>
</dbReference>
<dbReference type="EMBL" id="BRZM01003047">
    <property type="protein sequence ID" value="GLD75534.1"/>
    <property type="molecule type" value="Genomic_DNA"/>
</dbReference>
<evidence type="ECO:0000256" key="11">
    <source>
        <dbReference type="SAM" id="Phobius"/>
    </source>
</evidence>
<dbReference type="GO" id="GO:0005743">
    <property type="term" value="C:mitochondrial inner membrane"/>
    <property type="evidence" value="ECO:0007669"/>
    <property type="project" value="UniProtKB-SubCell"/>
</dbReference>
<comment type="subunit">
    <text evidence="4">Component of the cytochrome c oxidase (complex IV, CIV), a multisubunit enzyme composed of 14 subunits. The complex is composed of a catalytic core of 3 subunits MT-CO1, MT-CO2 and MT-CO3, encoded in the mitochondrial DNA, and 11 supernumerary subunits COX4I, COX5A, COX5B, COX6A, COX6B, COX6C, COX7A, COX7B, COX7C, COX8 and NDUFA4, which are encoded in the nuclear genome. The complex exists as a monomer or a dimer and forms supercomplexes (SCs) in the inner mitochondrial membrane with NADH-ubiquinone oxidoreductase (complex I, CI) and ubiquinol-cytochrome c oxidoreductase (cytochrome b-c1 complex, complex III, CIII), resulting in different assemblies (supercomplex SCI(1)III(2)IV(1) and megacomplex MCI(2)III(2)IV(2)).</text>
</comment>
<dbReference type="CDD" id="cd00922">
    <property type="entry name" value="Cyt_c_Oxidase_IV"/>
    <property type="match status" value="1"/>
</dbReference>
<feature type="transmembrane region" description="Helical" evidence="11">
    <location>
        <begin position="281"/>
        <end position="299"/>
    </location>
</feature>